<gene>
    <name evidence="6" type="ORF">ALP92_01126</name>
</gene>
<dbReference type="GO" id="GO:0006567">
    <property type="term" value="P:L-threonine catabolic process"/>
    <property type="evidence" value="ECO:0007669"/>
    <property type="project" value="TreeGrafter"/>
</dbReference>
<comment type="similarity">
    <text evidence="2">Belongs to the serine/threonine dehydratase family.</text>
</comment>
<reference evidence="6 7" key="1">
    <citation type="submission" date="2018-08" db="EMBL/GenBank/DDBJ databases">
        <title>Recombination of ecologically and evolutionarily significant loci maintains genetic cohesion in the Pseudomonas syringae species complex.</title>
        <authorList>
            <person name="Dillon M."/>
            <person name="Thakur S."/>
            <person name="Almeida R.N.D."/>
            <person name="Weir B.S."/>
            <person name="Guttman D.S."/>
        </authorList>
    </citation>
    <scope>NUCLEOTIDE SEQUENCE [LARGE SCALE GENOMIC DNA]</scope>
    <source>
        <strain evidence="6 7">ICMP 8670</strain>
    </source>
</reference>
<dbReference type="AlphaFoldDB" id="A0A3M4S482"/>
<dbReference type="GO" id="GO:0030170">
    <property type="term" value="F:pyridoxal phosphate binding"/>
    <property type="evidence" value="ECO:0007669"/>
    <property type="project" value="InterPro"/>
</dbReference>
<dbReference type="GO" id="GO:0009097">
    <property type="term" value="P:isoleucine biosynthetic process"/>
    <property type="evidence" value="ECO:0007669"/>
    <property type="project" value="TreeGrafter"/>
</dbReference>
<evidence type="ECO:0000256" key="2">
    <source>
        <dbReference type="ARBA" id="ARBA00010869"/>
    </source>
</evidence>
<evidence type="ECO:0000313" key="7">
    <source>
        <dbReference type="Proteomes" id="UP000276615"/>
    </source>
</evidence>
<name>A0A3M4S482_9PSED</name>
<dbReference type="GO" id="GO:0006565">
    <property type="term" value="P:L-serine catabolic process"/>
    <property type="evidence" value="ECO:0007669"/>
    <property type="project" value="TreeGrafter"/>
</dbReference>
<comment type="cofactor">
    <cofactor evidence="1">
        <name>pyridoxal 5'-phosphate</name>
        <dbReference type="ChEBI" id="CHEBI:597326"/>
    </cofactor>
</comment>
<evidence type="ECO:0000256" key="4">
    <source>
        <dbReference type="ARBA" id="ARBA00023239"/>
    </source>
</evidence>
<proteinExistence type="inferred from homology"/>
<keyword evidence="4" id="KW-0456">Lyase</keyword>
<dbReference type="FunFam" id="3.40.50.1100:FF:000005">
    <property type="entry name" value="Threonine dehydratase catabolic"/>
    <property type="match status" value="1"/>
</dbReference>
<evidence type="ECO:0000313" key="6">
    <source>
        <dbReference type="EMBL" id="RMR09652.1"/>
    </source>
</evidence>
<comment type="caution">
    <text evidence="6">The sequence shown here is derived from an EMBL/GenBank/DDBJ whole genome shotgun (WGS) entry which is preliminary data.</text>
</comment>
<dbReference type="InterPro" id="IPR050147">
    <property type="entry name" value="Ser/Thr_Dehydratase"/>
</dbReference>
<dbReference type="Gene3D" id="3.40.50.1100">
    <property type="match status" value="2"/>
</dbReference>
<evidence type="ECO:0000256" key="3">
    <source>
        <dbReference type="ARBA" id="ARBA00022898"/>
    </source>
</evidence>
<keyword evidence="3" id="KW-0663">Pyridoxal phosphate</keyword>
<evidence type="ECO:0000256" key="1">
    <source>
        <dbReference type="ARBA" id="ARBA00001933"/>
    </source>
</evidence>
<protein>
    <submittedName>
        <fullName evidence="6">Threonine dehydratase</fullName>
    </submittedName>
</protein>
<dbReference type="EMBL" id="RBRQ01000175">
    <property type="protein sequence ID" value="RMR09652.1"/>
    <property type="molecule type" value="Genomic_DNA"/>
</dbReference>
<dbReference type="GO" id="GO:0004794">
    <property type="term" value="F:threonine deaminase activity"/>
    <property type="evidence" value="ECO:0007669"/>
    <property type="project" value="TreeGrafter"/>
</dbReference>
<dbReference type="InterPro" id="IPR000634">
    <property type="entry name" value="Ser/Thr_deHydtase_PyrdxlP-BS"/>
</dbReference>
<dbReference type="Proteomes" id="UP000276615">
    <property type="component" value="Unassembled WGS sequence"/>
</dbReference>
<dbReference type="SUPFAM" id="SSF53686">
    <property type="entry name" value="Tryptophan synthase beta subunit-like PLP-dependent enzymes"/>
    <property type="match status" value="1"/>
</dbReference>
<dbReference type="InterPro" id="IPR036052">
    <property type="entry name" value="TrpB-like_PALP_sf"/>
</dbReference>
<dbReference type="InterPro" id="IPR001926">
    <property type="entry name" value="TrpB-like_PALP"/>
</dbReference>
<dbReference type="PANTHER" id="PTHR48078:SF6">
    <property type="entry name" value="L-THREONINE DEHYDRATASE CATABOLIC TDCB"/>
    <property type="match status" value="1"/>
</dbReference>
<organism evidence="6 7">
    <name type="scientific">Pseudomonas syringae pv. primulae</name>
    <dbReference type="NCBI Taxonomy" id="251707"/>
    <lineage>
        <taxon>Bacteria</taxon>
        <taxon>Pseudomonadati</taxon>
        <taxon>Pseudomonadota</taxon>
        <taxon>Gammaproteobacteria</taxon>
        <taxon>Pseudomonadales</taxon>
        <taxon>Pseudomonadaceae</taxon>
        <taxon>Pseudomonas</taxon>
    </lineage>
</organism>
<feature type="domain" description="Tryptophan synthase beta chain-like PALP" evidence="5">
    <location>
        <begin position="32"/>
        <end position="322"/>
    </location>
</feature>
<dbReference type="CDD" id="cd01562">
    <property type="entry name" value="Thr-dehyd"/>
    <property type="match status" value="1"/>
</dbReference>
<dbReference type="GO" id="GO:0003941">
    <property type="term" value="F:L-serine ammonia-lyase activity"/>
    <property type="evidence" value="ECO:0007669"/>
    <property type="project" value="TreeGrafter"/>
</dbReference>
<evidence type="ECO:0000259" key="5">
    <source>
        <dbReference type="Pfam" id="PF00291"/>
    </source>
</evidence>
<dbReference type="PANTHER" id="PTHR48078">
    <property type="entry name" value="THREONINE DEHYDRATASE, MITOCHONDRIAL-RELATED"/>
    <property type="match status" value="1"/>
</dbReference>
<accession>A0A3M4S482</accession>
<sequence length="340" mass="36196">MMTVTNLQAEVQRWSSALDLAAVHRAARRLKGLIRHTPVLESNVLNLAVGAKVLLKAESLQSGGSFKFRGALNALLAQEQRPREVVAYSSGNHAIGVAMAGRLMSIPVTVVMPHDSPAIKLAKVQEAGAGVVFYHRGRDDRNAIAEQLCTTKRALLIPSFDDANVIAGQATVALELINSVQAKGYSLEHIFVPCGGGGLVAGSCIAASHAQQQCSIIAVEPLGYDRVGRARRLELPERNINTCGSICDALLTAMPSRLLLSLSEFNALGTSCVDDDQVAYAVRFAYKEMGLMLEPSGAIALAKVLTAPPDIKGKLIGVICSGANVDRDLHARCLVERRLA</sequence>
<dbReference type="Pfam" id="PF00291">
    <property type="entry name" value="PALP"/>
    <property type="match status" value="1"/>
</dbReference>
<dbReference type="PROSITE" id="PS00165">
    <property type="entry name" value="DEHYDRATASE_SER_THR"/>
    <property type="match status" value="1"/>
</dbReference>